<dbReference type="AlphaFoldDB" id="A0A8D8XTB4"/>
<name>A0A8D8XTB4_9HEMI</name>
<dbReference type="EMBL" id="HBUF01343033">
    <property type="protein sequence ID" value="CAG6706175.1"/>
    <property type="molecule type" value="Transcribed_RNA"/>
</dbReference>
<dbReference type="EMBL" id="HBUF01343034">
    <property type="protein sequence ID" value="CAG6706185.1"/>
    <property type="molecule type" value="Transcribed_RNA"/>
</dbReference>
<dbReference type="EMBL" id="HBUF01343029">
    <property type="protein sequence ID" value="CAG6706135.1"/>
    <property type="molecule type" value="Transcribed_RNA"/>
</dbReference>
<protein>
    <submittedName>
        <fullName evidence="1">Uncharacterized protein</fullName>
    </submittedName>
</protein>
<proteinExistence type="predicted"/>
<sequence length="147" mass="17153">MLFNITNIAVTKCEMFAYVRLEELHIVAQLTQVPKQVHLFVKTFVNFYWDFIITMLLLDMRVNKTFPIGARLTVGNGTFVTVFTRMERHVRQERFKLGGTVVDAKITSVLAHITARLVDSFTRVFYRTVTLNQVNIFKKLQLILNRL</sequence>
<dbReference type="EMBL" id="HBUF01343032">
    <property type="protein sequence ID" value="CAG6706165.1"/>
    <property type="molecule type" value="Transcribed_RNA"/>
</dbReference>
<dbReference type="EMBL" id="HBUF01160690">
    <property type="protein sequence ID" value="CAG6650065.1"/>
    <property type="molecule type" value="Transcribed_RNA"/>
</dbReference>
<organism evidence="1">
    <name type="scientific">Cacopsylla melanoneura</name>
    <dbReference type="NCBI Taxonomy" id="428564"/>
    <lineage>
        <taxon>Eukaryota</taxon>
        <taxon>Metazoa</taxon>
        <taxon>Ecdysozoa</taxon>
        <taxon>Arthropoda</taxon>
        <taxon>Hexapoda</taxon>
        <taxon>Insecta</taxon>
        <taxon>Pterygota</taxon>
        <taxon>Neoptera</taxon>
        <taxon>Paraneoptera</taxon>
        <taxon>Hemiptera</taxon>
        <taxon>Sternorrhyncha</taxon>
        <taxon>Psylloidea</taxon>
        <taxon>Psyllidae</taxon>
        <taxon>Psyllinae</taxon>
        <taxon>Cacopsylla</taxon>
    </lineage>
</organism>
<dbReference type="EMBL" id="HBUF01160688">
    <property type="protein sequence ID" value="CAG6650046.1"/>
    <property type="molecule type" value="Transcribed_RNA"/>
</dbReference>
<evidence type="ECO:0000313" key="1">
    <source>
        <dbReference type="EMBL" id="CAG6706145.1"/>
    </source>
</evidence>
<accession>A0A8D8XTB4</accession>
<dbReference type="EMBL" id="HBUF01584986">
    <property type="protein sequence ID" value="CAG6771500.1"/>
    <property type="molecule type" value="Transcribed_RNA"/>
</dbReference>
<reference evidence="1" key="1">
    <citation type="submission" date="2021-05" db="EMBL/GenBank/DDBJ databases">
        <authorList>
            <person name="Alioto T."/>
            <person name="Alioto T."/>
            <person name="Gomez Garrido J."/>
        </authorList>
    </citation>
    <scope>NUCLEOTIDE SEQUENCE</scope>
</reference>
<dbReference type="EMBL" id="HBUF01160689">
    <property type="protein sequence ID" value="CAG6650055.1"/>
    <property type="molecule type" value="Transcribed_RNA"/>
</dbReference>
<dbReference type="EMBL" id="HBUF01160691">
    <property type="protein sequence ID" value="CAG6650074.1"/>
    <property type="molecule type" value="Transcribed_RNA"/>
</dbReference>
<dbReference type="EMBL" id="HBUF01343030">
    <property type="protein sequence ID" value="CAG6706145.1"/>
    <property type="molecule type" value="Transcribed_RNA"/>
</dbReference>
<dbReference type="EMBL" id="HBUF01343031">
    <property type="protein sequence ID" value="CAG6706155.1"/>
    <property type="molecule type" value="Transcribed_RNA"/>
</dbReference>